<sequence length="829" mass="91975">MEMKDVALKAVMVMPALLLQKPSFKSKCKQHSECLQRRLNLWKLGDFNGLLKECRAIQSRLQSTWKPRSPEHGSRTFANLMLSGKVNAAMRLLDDTSTSGVLQLSEDTLRELKAKHPEAMEADKEMLITGQVPFVDPAMFSIIDESTIARAALHTKGAAGPSGLDADGWRRILVSKNVGTAGTELRSSLAEMARILCTKELKAECDHQSSIEAYVACRLIPLDKCPGVRAIGTGEVIGRIIGKSIISVIKPDILMSTGSLQLAAGLPSGCEAAAHAMEEIFQDEETDAILFVDASNAFNSLNRQVLLHNIRYLCPPMATYVKNCFGSPSRLFVMGGKEILSQEGATQGDPMAMPAYTVGIAPLLQMIKVQKDDVSAASDKKMKHAAYADDFGGAGVLECLRTWWNQVVDFGPLLGYYPKASKSWLVVKEDRVEAAREIFTDTDINITSEGRAYLGGFVGSKESRENYAKELVKKWCEQLMMLSKIAQSEPQAAYAAFVSGFQHKLTYYMHTLPNLGPLLQPIDEILNHYFIPAITEGHHCSQDERKLLSLPARFGGLAIPIFSQIAKREYEYSEKASQQLTENIKSQTAEYSFDNTTHHSTKNDIKRSRNLEHEQTLAELQEMMNGDQKRANEIAQMKGASNWLTSLPTATEISNDVEIEPNLLPLTGEQLHATANGKDEARLDISTGGFWQRGQRAFFDVRVFNPFAPSCRNQKLSTAFSANEREKKRAYAERIVNIEHGSFTPLVFTPYDGSSRETERFISVLASSIAEKRTLAVSITTNWLRSKISFALLRSATLCVRESRSLRKKQTFDAANIEIASAITKLTTY</sequence>
<organism evidence="2 3">
    <name type="scientific">Paramuricea clavata</name>
    <name type="common">Red gorgonian</name>
    <name type="synonym">Violescent sea-whip</name>
    <dbReference type="NCBI Taxonomy" id="317549"/>
    <lineage>
        <taxon>Eukaryota</taxon>
        <taxon>Metazoa</taxon>
        <taxon>Cnidaria</taxon>
        <taxon>Anthozoa</taxon>
        <taxon>Octocorallia</taxon>
        <taxon>Malacalcyonacea</taxon>
        <taxon>Plexauridae</taxon>
        <taxon>Paramuricea</taxon>
    </lineage>
</organism>
<evidence type="ECO:0000256" key="1">
    <source>
        <dbReference type="SAM" id="MobiDB-lite"/>
    </source>
</evidence>
<dbReference type="OrthoDB" id="5983036at2759"/>
<dbReference type="PANTHER" id="PTHR48462">
    <property type="entry name" value="PROTEIN, PUTATIVE-RELATED"/>
    <property type="match status" value="1"/>
</dbReference>
<evidence type="ECO:0000313" key="2">
    <source>
        <dbReference type="EMBL" id="CAB4003750.1"/>
    </source>
</evidence>
<gene>
    <name evidence="2" type="ORF">PACLA_8A068189</name>
</gene>
<dbReference type="EMBL" id="CACRXK020004716">
    <property type="protein sequence ID" value="CAB4003750.1"/>
    <property type="molecule type" value="Genomic_DNA"/>
</dbReference>
<feature type="region of interest" description="Disordered" evidence="1">
    <location>
        <begin position="588"/>
        <end position="610"/>
    </location>
</feature>
<dbReference type="AlphaFoldDB" id="A0A6S7HKN4"/>
<feature type="compositionally biased region" description="Basic and acidic residues" evidence="1">
    <location>
        <begin position="601"/>
        <end position="610"/>
    </location>
</feature>
<evidence type="ECO:0000313" key="3">
    <source>
        <dbReference type="Proteomes" id="UP001152795"/>
    </source>
</evidence>
<keyword evidence="3" id="KW-1185">Reference proteome</keyword>
<proteinExistence type="predicted"/>
<comment type="caution">
    <text evidence="2">The sequence shown here is derived from an EMBL/GenBank/DDBJ whole genome shotgun (WGS) entry which is preliminary data.</text>
</comment>
<protein>
    <submittedName>
        <fullName evidence="2">Sulfatase-modifying factor 1</fullName>
    </submittedName>
</protein>
<accession>A0A6S7HKN4</accession>
<dbReference type="PANTHER" id="PTHR48462:SF1">
    <property type="entry name" value="PROTEIN, PUTATIVE-RELATED"/>
    <property type="match status" value="1"/>
</dbReference>
<reference evidence="2" key="1">
    <citation type="submission" date="2020-04" db="EMBL/GenBank/DDBJ databases">
        <authorList>
            <person name="Alioto T."/>
            <person name="Alioto T."/>
            <person name="Gomez Garrido J."/>
        </authorList>
    </citation>
    <scope>NUCLEOTIDE SEQUENCE</scope>
    <source>
        <strain evidence="2">A484AB</strain>
    </source>
</reference>
<name>A0A6S7HKN4_PARCT</name>
<dbReference type="Proteomes" id="UP001152795">
    <property type="component" value="Unassembled WGS sequence"/>
</dbReference>